<gene>
    <name evidence="3" type="ORF">H9757_08335</name>
</gene>
<feature type="domain" description="DUF6128" evidence="2">
    <location>
        <begin position="283"/>
        <end position="350"/>
    </location>
</feature>
<feature type="compositionally biased region" description="Low complexity" evidence="1">
    <location>
        <begin position="193"/>
        <end position="224"/>
    </location>
</feature>
<dbReference type="InterPro" id="IPR046131">
    <property type="entry name" value="DUF6128"/>
</dbReference>
<dbReference type="EMBL" id="DWWK01000123">
    <property type="protein sequence ID" value="HJC39049.1"/>
    <property type="molecule type" value="Genomic_DNA"/>
</dbReference>
<accession>A0A9D2NWA6</accession>
<evidence type="ECO:0000256" key="1">
    <source>
        <dbReference type="SAM" id="MobiDB-lite"/>
    </source>
</evidence>
<feature type="region of interest" description="Disordered" evidence="1">
    <location>
        <begin position="122"/>
        <end position="286"/>
    </location>
</feature>
<dbReference type="AlphaFoldDB" id="A0A9D2NWA6"/>
<evidence type="ECO:0000259" key="2">
    <source>
        <dbReference type="Pfam" id="PF19623"/>
    </source>
</evidence>
<comment type="caution">
    <text evidence="3">The sequence shown here is derived from an EMBL/GenBank/DDBJ whole genome shotgun (WGS) entry which is preliminary data.</text>
</comment>
<organism evidence="3 4">
    <name type="scientific">Candidatus Mediterraneibacter faecigallinarum</name>
    <dbReference type="NCBI Taxonomy" id="2838669"/>
    <lineage>
        <taxon>Bacteria</taxon>
        <taxon>Bacillati</taxon>
        <taxon>Bacillota</taxon>
        <taxon>Clostridia</taxon>
        <taxon>Lachnospirales</taxon>
        <taxon>Lachnospiraceae</taxon>
        <taxon>Mediterraneibacter</taxon>
    </lineage>
</organism>
<reference evidence="3" key="2">
    <citation type="submission" date="2021-04" db="EMBL/GenBank/DDBJ databases">
        <authorList>
            <person name="Gilroy R."/>
        </authorList>
    </citation>
    <scope>NUCLEOTIDE SEQUENCE</scope>
    <source>
        <strain evidence="3">ChiGjej1B1-1692</strain>
    </source>
</reference>
<evidence type="ECO:0000313" key="4">
    <source>
        <dbReference type="Proteomes" id="UP000823894"/>
    </source>
</evidence>
<name>A0A9D2NWA6_9FIRM</name>
<reference evidence="3" key="1">
    <citation type="journal article" date="2021" name="PeerJ">
        <title>Extensive microbial diversity within the chicken gut microbiome revealed by metagenomics and culture.</title>
        <authorList>
            <person name="Gilroy R."/>
            <person name="Ravi A."/>
            <person name="Getino M."/>
            <person name="Pursley I."/>
            <person name="Horton D.L."/>
            <person name="Alikhan N.F."/>
            <person name="Baker D."/>
            <person name="Gharbi K."/>
            <person name="Hall N."/>
            <person name="Watson M."/>
            <person name="Adriaenssens E.M."/>
            <person name="Foster-Nyarko E."/>
            <person name="Jarju S."/>
            <person name="Secka A."/>
            <person name="Antonio M."/>
            <person name="Oren A."/>
            <person name="Chaudhuri R.R."/>
            <person name="La Ragione R."/>
            <person name="Hildebrand F."/>
            <person name="Pallen M.J."/>
        </authorList>
    </citation>
    <scope>NUCLEOTIDE SEQUENCE</scope>
    <source>
        <strain evidence="3">ChiGjej1B1-1692</strain>
    </source>
</reference>
<feature type="compositionally biased region" description="Acidic residues" evidence="1">
    <location>
        <begin position="131"/>
        <end position="149"/>
    </location>
</feature>
<dbReference type="Proteomes" id="UP000823894">
    <property type="component" value="Unassembled WGS sequence"/>
</dbReference>
<proteinExistence type="predicted"/>
<evidence type="ECO:0000313" key="3">
    <source>
        <dbReference type="EMBL" id="HJC39049.1"/>
    </source>
</evidence>
<sequence length="384" mass="42043">MNPGICYVYEYENKQRKRNVGFLKITRHYQSCILQIHVRGIPVGNGAALDLYAFYLHGHDMIGVPIASLTCFGRSVSVRLPISESHFPERRSLSGIDGFLIRLPGSRDSVFWAASENSFDADLSHLRPPEEENDEPATGDQPEAPDEGNADTADSSDTAVPTEPEEAPAPENSLPPAESVFPESTLPPAESVSPESTLPPEESISSESTLPPTETLPPESILPPGESSTPEDTAAPADDGGSPDVPPSAPLFEESRQDRAHTLQASEQGSAPPGQDRSSPTARKIERSEISKLPRRFWFLANNSFLLHGYHNYNHLLLVEEDGHVWLGVPGIYDVREARAADLFGFPQFTRSYAPMLGLSEDERNDGADFGHWCRYLDSDGPAR</sequence>
<protein>
    <recommendedName>
        <fullName evidence="2">DUF6128 domain-containing protein</fullName>
    </recommendedName>
</protein>
<feature type="compositionally biased region" description="Low complexity" evidence="1">
    <location>
        <begin position="169"/>
        <end position="178"/>
    </location>
</feature>
<dbReference type="Pfam" id="PF19623">
    <property type="entry name" value="DUF6128"/>
    <property type="match status" value="1"/>
</dbReference>